<evidence type="ECO:0000259" key="9">
    <source>
        <dbReference type="Pfam" id="PF01850"/>
    </source>
</evidence>
<dbReference type="Gene3D" id="3.40.50.1010">
    <property type="entry name" value="5'-nuclease"/>
    <property type="match status" value="1"/>
</dbReference>
<dbReference type="GO" id="GO:0090729">
    <property type="term" value="F:toxin activity"/>
    <property type="evidence" value="ECO:0007669"/>
    <property type="project" value="UniProtKB-KW"/>
</dbReference>
<reference evidence="10 11" key="1">
    <citation type="submission" date="2017-01" db="EMBL/GenBank/DDBJ databases">
        <title>The cable genome- insights into the physiology and evolution of filamentous bacteria capable of sulfide oxidation via long distance electron transfer.</title>
        <authorList>
            <person name="Schreiber L."/>
            <person name="Bjerg J.T."/>
            <person name="Boggild A."/>
            <person name="Van De Vossenberg J."/>
            <person name="Meysman F."/>
            <person name="Nielsen L.P."/>
            <person name="Schramm A."/>
            <person name="Kjeldsen K.U."/>
        </authorList>
    </citation>
    <scope>NUCLEOTIDE SEQUENCE [LARGE SCALE GENOMIC DNA]</scope>
    <source>
        <strain evidence="10">MCF</strain>
    </source>
</reference>
<evidence type="ECO:0000256" key="6">
    <source>
        <dbReference type="ARBA" id="ARBA00022842"/>
    </source>
</evidence>
<dbReference type="Proteomes" id="UP000287853">
    <property type="component" value="Unassembled WGS sequence"/>
</dbReference>
<keyword evidence="8" id="KW-0800">Toxin</keyword>
<dbReference type="InterPro" id="IPR002716">
    <property type="entry name" value="PIN_dom"/>
</dbReference>
<comment type="caution">
    <text evidence="10">The sequence shown here is derived from an EMBL/GenBank/DDBJ whole genome shotgun (WGS) entry which is preliminary data.</text>
</comment>
<organism evidence="10 11">
    <name type="scientific">Candidatus Electrothrix aarhusensis</name>
    <dbReference type="NCBI Taxonomy" id="1859131"/>
    <lineage>
        <taxon>Bacteria</taxon>
        <taxon>Pseudomonadati</taxon>
        <taxon>Thermodesulfobacteriota</taxon>
        <taxon>Desulfobulbia</taxon>
        <taxon>Desulfobulbales</taxon>
        <taxon>Desulfobulbaceae</taxon>
        <taxon>Candidatus Electrothrix</taxon>
    </lineage>
</organism>
<dbReference type="PANTHER" id="PTHR33653:SF1">
    <property type="entry name" value="RIBONUCLEASE VAPC2"/>
    <property type="match status" value="1"/>
</dbReference>
<dbReference type="InterPro" id="IPR050556">
    <property type="entry name" value="Type_II_TA_system_RNase"/>
</dbReference>
<dbReference type="HAMAP" id="MF_00265">
    <property type="entry name" value="VapC_Nob1"/>
    <property type="match status" value="1"/>
</dbReference>
<feature type="domain" description="PIN" evidence="9">
    <location>
        <begin position="3"/>
        <end position="124"/>
    </location>
</feature>
<dbReference type="InterPro" id="IPR029060">
    <property type="entry name" value="PIN-like_dom_sf"/>
</dbReference>
<evidence type="ECO:0000256" key="7">
    <source>
        <dbReference type="ARBA" id="ARBA00038093"/>
    </source>
</evidence>
<dbReference type="GO" id="GO:0004540">
    <property type="term" value="F:RNA nuclease activity"/>
    <property type="evidence" value="ECO:0007669"/>
    <property type="project" value="InterPro"/>
</dbReference>
<dbReference type="SUPFAM" id="SSF88723">
    <property type="entry name" value="PIN domain-like"/>
    <property type="match status" value="1"/>
</dbReference>
<dbReference type="GO" id="GO:0000287">
    <property type="term" value="F:magnesium ion binding"/>
    <property type="evidence" value="ECO:0007669"/>
    <property type="project" value="UniProtKB-UniRule"/>
</dbReference>
<evidence type="ECO:0000256" key="2">
    <source>
        <dbReference type="ARBA" id="ARBA00022649"/>
    </source>
</evidence>
<evidence type="ECO:0000256" key="8">
    <source>
        <dbReference type="HAMAP-Rule" id="MF_00265"/>
    </source>
</evidence>
<feature type="binding site" evidence="8">
    <location>
        <position position="104"/>
    </location>
    <ligand>
        <name>Mg(2+)</name>
        <dbReference type="ChEBI" id="CHEBI:18420"/>
    </ligand>
</feature>
<proteinExistence type="inferred from homology"/>
<evidence type="ECO:0000313" key="11">
    <source>
        <dbReference type="Proteomes" id="UP000287853"/>
    </source>
</evidence>
<dbReference type="CDD" id="cd18746">
    <property type="entry name" value="PIN_VapC4-5_FitB-like"/>
    <property type="match status" value="1"/>
</dbReference>
<name>A0A3S3QKY8_9BACT</name>
<keyword evidence="6 8" id="KW-0460">Magnesium</keyword>
<feature type="binding site" evidence="8">
    <location>
        <position position="6"/>
    </location>
    <ligand>
        <name>Mg(2+)</name>
        <dbReference type="ChEBI" id="CHEBI:18420"/>
    </ligand>
</feature>
<protein>
    <recommendedName>
        <fullName evidence="8">Ribonuclease VapC</fullName>
        <shortName evidence="8">RNase VapC</shortName>
        <ecNumber evidence="8">3.1.-.-</ecNumber>
    </recommendedName>
    <alternativeName>
        <fullName evidence="8">Toxin VapC</fullName>
    </alternativeName>
</protein>
<keyword evidence="4 8" id="KW-0479">Metal-binding</keyword>
<dbReference type="GO" id="GO:0016787">
    <property type="term" value="F:hydrolase activity"/>
    <property type="evidence" value="ECO:0007669"/>
    <property type="project" value="UniProtKB-KW"/>
</dbReference>
<keyword evidence="2 8" id="KW-1277">Toxin-antitoxin system</keyword>
<dbReference type="EC" id="3.1.-.-" evidence="8"/>
<dbReference type="AlphaFoldDB" id="A0A3S3QKY8"/>
<evidence type="ECO:0000256" key="5">
    <source>
        <dbReference type="ARBA" id="ARBA00022801"/>
    </source>
</evidence>
<dbReference type="Pfam" id="PF01850">
    <property type="entry name" value="PIN"/>
    <property type="match status" value="1"/>
</dbReference>
<comment type="function">
    <text evidence="8">Toxic component of a toxin-antitoxin (TA) system. An RNase.</text>
</comment>
<gene>
    <name evidence="8" type="primary">vapC</name>
    <name evidence="10" type="ORF">H206_01001</name>
</gene>
<dbReference type="PANTHER" id="PTHR33653">
    <property type="entry name" value="RIBONUCLEASE VAPC2"/>
    <property type="match status" value="1"/>
</dbReference>
<dbReference type="InterPro" id="IPR022907">
    <property type="entry name" value="VapC_family"/>
</dbReference>
<sequence>MNYLLDTCVISELVKPRPNTAVTDWLARIPADRLFLSSLTIGELKRGITRLPESKKKSHLMVWLETLLADYGDRILPVDHAVAEAWGIMQARAEDSGQRMSIIDGYIAATASVYQMTVVTRNEGDFSPSHQAILNPWKML</sequence>
<keyword evidence="3 8" id="KW-0540">Nuclease</keyword>
<comment type="cofactor">
    <cofactor evidence="1 8">
        <name>Mg(2+)</name>
        <dbReference type="ChEBI" id="CHEBI:18420"/>
    </cofactor>
</comment>
<evidence type="ECO:0000256" key="3">
    <source>
        <dbReference type="ARBA" id="ARBA00022722"/>
    </source>
</evidence>
<accession>A0A3S3QKY8</accession>
<keyword evidence="11" id="KW-1185">Reference proteome</keyword>
<keyword evidence="5 8" id="KW-0378">Hydrolase</keyword>
<evidence type="ECO:0000313" key="10">
    <source>
        <dbReference type="EMBL" id="RWX47384.1"/>
    </source>
</evidence>
<evidence type="ECO:0000256" key="1">
    <source>
        <dbReference type="ARBA" id="ARBA00001946"/>
    </source>
</evidence>
<comment type="similarity">
    <text evidence="7 8">Belongs to the PINc/VapC protein family.</text>
</comment>
<evidence type="ECO:0000256" key="4">
    <source>
        <dbReference type="ARBA" id="ARBA00022723"/>
    </source>
</evidence>
<dbReference type="EMBL" id="MTKO01000034">
    <property type="protein sequence ID" value="RWX47384.1"/>
    <property type="molecule type" value="Genomic_DNA"/>
</dbReference>